<accession>A0ABZ2HQ56</accession>
<evidence type="ECO:0008006" key="3">
    <source>
        <dbReference type="Google" id="ProtNLM"/>
    </source>
</evidence>
<evidence type="ECO:0000313" key="1">
    <source>
        <dbReference type="EMBL" id="WWR48076.1"/>
    </source>
</evidence>
<name>A0ABZ2HQ56_9RHOB</name>
<keyword evidence="2" id="KW-1185">Reference proteome</keyword>
<organism evidence="1 2">
    <name type="scientific">Roseovarius phycicola</name>
    <dbReference type="NCBI Taxonomy" id="3080976"/>
    <lineage>
        <taxon>Bacteria</taxon>
        <taxon>Pseudomonadati</taxon>
        <taxon>Pseudomonadota</taxon>
        <taxon>Alphaproteobacteria</taxon>
        <taxon>Rhodobacterales</taxon>
        <taxon>Roseobacteraceae</taxon>
        <taxon>Roseovarius</taxon>
    </lineage>
</organism>
<gene>
    <name evidence="1" type="ORF">RZ517_07880</name>
</gene>
<dbReference type="Proteomes" id="UP001364156">
    <property type="component" value="Chromosome"/>
</dbReference>
<dbReference type="Gene3D" id="3.40.50.300">
    <property type="entry name" value="P-loop containing nucleotide triphosphate hydrolases"/>
    <property type="match status" value="1"/>
</dbReference>
<evidence type="ECO:0000313" key="2">
    <source>
        <dbReference type="Proteomes" id="UP001364156"/>
    </source>
</evidence>
<dbReference type="RefSeq" id="WP_338550900.1">
    <property type="nucleotide sequence ID" value="NZ_CP146069.1"/>
</dbReference>
<dbReference type="SUPFAM" id="SSF52540">
    <property type="entry name" value="P-loop containing nucleoside triphosphate hydrolases"/>
    <property type="match status" value="1"/>
</dbReference>
<dbReference type="EMBL" id="CP146069">
    <property type="protein sequence ID" value="WWR48076.1"/>
    <property type="molecule type" value="Genomic_DNA"/>
</dbReference>
<dbReference type="InterPro" id="IPR027417">
    <property type="entry name" value="P-loop_NTPase"/>
</dbReference>
<sequence>MSLFDVTQSRTTRRSRVYSGRIKRSLLGAGLRHPAIFLHLPKCGGTSLSEALYATVPIHKRVGVIDALSTRRAASVLAFGEDDPWRCHDDLEHGHHTFDLRERLLLTHGCWNTDLVHGHVLLTERVRTHLLGRYKLLTIMRDPVARTISNYRMAVAAGIADRDPDVWLQSPIARAHCTTYLRYLSGQHSVPKDAETASLVYATKALEEFALIGFLEDIEQFAAEFEQLFGAGLSLHKYNQGKGPDIAFTPDQLDRLYEMCAADAALYARAKELQGLAGA</sequence>
<proteinExistence type="predicted"/>
<reference evidence="1 2" key="1">
    <citation type="submission" date="2023-10" db="EMBL/GenBank/DDBJ databases">
        <title>Roseovarius strain S88 nov., isolated from a marine algae.</title>
        <authorList>
            <person name="Lee M.W."/>
            <person name="Lee J.K."/>
            <person name="Kim J.M."/>
            <person name="Choi D.G."/>
            <person name="Baek J.H."/>
            <person name="Bayburt H."/>
            <person name="Jung J.J."/>
            <person name="Han D.M."/>
            <person name="Jeon C.O."/>
        </authorList>
    </citation>
    <scope>NUCLEOTIDE SEQUENCE [LARGE SCALE GENOMIC DNA]</scope>
    <source>
        <strain evidence="1 2">S88</strain>
    </source>
</reference>
<protein>
    <recommendedName>
        <fullName evidence="3">Sulfotransferase family protein</fullName>
    </recommendedName>
</protein>